<organism evidence="3 4">
    <name type="scientific">Aquimarina algiphila</name>
    <dbReference type="NCBI Taxonomy" id="2047982"/>
    <lineage>
        <taxon>Bacteria</taxon>
        <taxon>Pseudomonadati</taxon>
        <taxon>Bacteroidota</taxon>
        <taxon>Flavobacteriia</taxon>
        <taxon>Flavobacteriales</taxon>
        <taxon>Flavobacteriaceae</taxon>
        <taxon>Aquimarina</taxon>
    </lineage>
</organism>
<dbReference type="Pfam" id="PF07593">
    <property type="entry name" value="UnbV_ASPIC"/>
    <property type="match status" value="1"/>
</dbReference>
<name>A0A554VF24_9FLAO</name>
<dbReference type="InterPro" id="IPR028994">
    <property type="entry name" value="Integrin_alpha_N"/>
</dbReference>
<evidence type="ECO:0000259" key="2">
    <source>
        <dbReference type="Pfam" id="PF07593"/>
    </source>
</evidence>
<keyword evidence="1" id="KW-0732">Signal</keyword>
<accession>A0A554VF24</accession>
<evidence type="ECO:0000256" key="1">
    <source>
        <dbReference type="ARBA" id="ARBA00022729"/>
    </source>
</evidence>
<dbReference type="InterPro" id="IPR011519">
    <property type="entry name" value="UnbV_ASPIC"/>
</dbReference>
<dbReference type="OrthoDB" id="9816120at2"/>
<evidence type="ECO:0000313" key="4">
    <source>
        <dbReference type="Proteomes" id="UP000318833"/>
    </source>
</evidence>
<evidence type="ECO:0000313" key="3">
    <source>
        <dbReference type="EMBL" id="TSE05696.1"/>
    </source>
</evidence>
<dbReference type="InterPro" id="IPR013517">
    <property type="entry name" value="FG-GAP"/>
</dbReference>
<sequence>MKRIYSIVFFSIVLFSCQENKEKQFSLLSSDRTGILFSNDIIETDSLNYFTYPYMYMGGGVSAGDINNDGLVDLFFTANMKSNSLYLNKGKFKFEDITDAANVAGDDRWFTGTTMVDINNDGYLDIYVSVSGKSNKRNNLLYINNGPSVNSGQITFTEKAEAFGIDHDGHTTQSTFFDYDNDGDLDLYLANYPPTPFKSPVSFYRRKVNNPKIEESDILFKNNGDGTFTDVTIESGILNFGLSLSATIADFNDDGFKDIYVSNDFDSPDFMYINNKNGTFKEIAKEAVNHTSQYGMGADIADYNNDNLHDIAQVDMTPEDNRRSKANMSSMNPLGFTKMVNSGLNYQYMQNSLQLNRGNDANGNPVFSEVSRIAGISTTDWSWSILFSDLDNDGWKDITISNGTRRDINNRDYFAKLKTKNYFGNAALSAEEVQQIPSEKISNYIFKNTKDFTFKNMVDEWGWDEKTFSNGSLYADLDNDGDLDFVINNIDQHPSIYKNNNLNHNNFLTISLKGTKNNQNGLGAKVYITTNQSQQFNELTLTRGFQSSVAPILHFGLGKEEIVSLVKVVWPNGDISEIKDVKANQNLLVDFSSAQKSKKESLQNKPLFQTIALDTIGVDFAHIENKYDDYYFEPLLPHQTSMLGPGIAVGDVNGDGLEDFYIGGASKQAATLFVQNTEGKFNRTNDIIWEADKAMEDMSALFLDYDNDGDKDLYVVSGGNEGDQDLANFQDRLYINDGKGKFIKSISVLPRIETSGSRVIAGDYDNDGDLDLFVGGRLVVGQYPWPAKSYILNNDNGIYKDVTAEIAPDFSTLGMITDASWTDFDNNGTLDLIIVGEWTPILFYSNDGNTFQNTTTSTGLQNTNGWWSSITQDDFDNDGDIDYIIGNLGLNYKYKASKDEPFEVYADDFDGNKRKDIVLSYYNFGKLFPVRGKSCSSQQMPTLRKKFQDYNSFAIADVNEVYGKEKLDNAEIHYKVQTFASSYIENLGKGKFKITPLPNEAQFSSVNKIISDDIDGDGFKDIILGGNLYASEIETPRNDSSIGTFLKGDGNGNFIVVPNDQCGLYLKGDVKDFSFITIGNTRYIGVVKNNDDLQFVKVKRNNSSKAIQALP</sequence>
<dbReference type="Gene3D" id="2.130.10.130">
    <property type="entry name" value="Integrin alpha, N-terminal"/>
    <property type="match status" value="3"/>
</dbReference>
<dbReference type="Pfam" id="PF13517">
    <property type="entry name" value="FG-GAP_3"/>
    <property type="match status" value="4"/>
</dbReference>
<dbReference type="InterPro" id="IPR027039">
    <property type="entry name" value="Crtac1"/>
</dbReference>
<comment type="caution">
    <text evidence="3">The sequence shown here is derived from an EMBL/GenBank/DDBJ whole genome shotgun (WGS) entry which is preliminary data.</text>
</comment>
<dbReference type="PROSITE" id="PS51257">
    <property type="entry name" value="PROKAR_LIPOPROTEIN"/>
    <property type="match status" value="1"/>
</dbReference>
<protein>
    <recommendedName>
        <fullName evidence="2">ASPIC/UnbV domain-containing protein</fullName>
    </recommendedName>
</protein>
<dbReference type="EMBL" id="VLNR01000056">
    <property type="protein sequence ID" value="TSE05696.1"/>
    <property type="molecule type" value="Genomic_DNA"/>
</dbReference>
<dbReference type="PANTHER" id="PTHR16026">
    <property type="entry name" value="CARTILAGE ACIDIC PROTEIN 1"/>
    <property type="match status" value="1"/>
</dbReference>
<dbReference type="RefSeq" id="WP_143917928.1">
    <property type="nucleotide sequence ID" value="NZ_CANMIK010000054.1"/>
</dbReference>
<keyword evidence="4" id="KW-1185">Reference proteome</keyword>
<reference evidence="3 4" key="1">
    <citation type="submission" date="2019-07" db="EMBL/GenBank/DDBJ databases">
        <title>The draft genome sequence of Aquimarina algiphila M91.</title>
        <authorList>
            <person name="Meng X."/>
        </authorList>
    </citation>
    <scope>NUCLEOTIDE SEQUENCE [LARGE SCALE GENOMIC DNA]</scope>
    <source>
        <strain evidence="3 4">M91</strain>
    </source>
</reference>
<dbReference type="Proteomes" id="UP000318833">
    <property type="component" value="Unassembled WGS sequence"/>
</dbReference>
<dbReference type="AlphaFoldDB" id="A0A554VF24"/>
<gene>
    <name evidence="3" type="ORF">FOF46_21965</name>
</gene>
<dbReference type="SUPFAM" id="SSF69318">
    <property type="entry name" value="Integrin alpha N-terminal domain"/>
    <property type="match status" value="3"/>
</dbReference>
<dbReference type="PANTHER" id="PTHR16026:SF0">
    <property type="entry name" value="CARTILAGE ACIDIC PROTEIN 1"/>
    <property type="match status" value="1"/>
</dbReference>
<feature type="domain" description="ASPIC/UnbV" evidence="2">
    <location>
        <begin position="521"/>
        <end position="587"/>
    </location>
</feature>
<proteinExistence type="predicted"/>